<evidence type="ECO:0000313" key="1">
    <source>
        <dbReference type="EMBL" id="KAK8477646.1"/>
    </source>
</evidence>
<comment type="caution">
    <text evidence="1">The sequence shown here is derived from an EMBL/GenBank/DDBJ whole genome shotgun (WGS) entry which is preliminary data.</text>
</comment>
<organism evidence="1 2">
    <name type="scientific">Hibiscus sabdariffa</name>
    <name type="common">roselle</name>
    <dbReference type="NCBI Taxonomy" id="183260"/>
    <lineage>
        <taxon>Eukaryota</taxon>
        <taxon>Viridiplantae</taxon>
        <taxon>Streptophyta</taxon>
        <taxon>Embryophyta</taxon>
        <taxon>Tracheophyta</taxon>
        <taxon>Spermatophyta</taxon>
        <taxon>Magnoliopsida</taxon>
        <taxon>eudicotyledons</taxon>
        <taxon>Gunneridae</taxon>
        <taxon>Pentapetalae</taxon>
        <taxon>rosids</taxon>
        <taxon>malvids</taxon>
        <taxon>Malvales</taxon>
        <taxon>Malvaceae</taxon>
        <taxon>Malvoideae</taxon>
        <taxon>Hibiscus</taxon>
    </lineage>
</organism>
<accession>A0ABR1ZBL8</accession>
<dbReference type="EMBL" id="JBBPBN010001732">
    <property type="protein sequence ID" value="KAK8477646.1"/>
    <property type="molecule type" value="Genomic_DNA"/>
</dbReference>
<keyword evidence="2" id="KW-1185">Reference proteome</keyword>
<name>A0ABR1ZBL8_9ROSI</name>
<gene>
    <name evidence="1" type="ORF">V6N11_034387</name>
</gene>
<protein>
    <submittedName>
        <fullName evidence="1">Uncharacterized protein</fullName>
    </submittedName>
</protein>
<reference evidence="1 2" key="1">
    <citation type="journal article" date="2024" name="G3 (Bethesda)">
        <title>Genome assembly of Hibiscus sabdariffa L. provides insights into metabolisms of medicinal natural products.</title>
        <authorList>
            <person name="Kim T."/>
        </authorList>
    </citation>
    <scope>NUCLEOTIDE SEQUENCE [LARGE SCALE GENOMIC DNA]</scope>
    <source>
        <strain evidence="1">TK-2024</strain>
        <tissue evidence="1">Old leaves</tissue>
    </source>
</reference>
<proteinExistence type="predicted"/>
<sequence>MLMTPNCYLMLDNSRNTILTKPVEPSYANPTLGINDDARELEYEDTSSEEYEESTLLDEVKGAAKPKHYYGAEFGQSVFNEEIHKKYDEFFASRPFIFETSFDTKNEPSVGFTLEFMLVVTKHKWESFIQQRGEIYPNLV</sequence>
<dbReference type="Proteomes" id="UP001396334">
    <property type="component" value="Unassembled WGS sequence"/>
</dbReference>
<evidence type="ECO:0000313" key="2">
    <source>
        <dbReference type="Proteomes" id="UP001396334"/>
    </source>
</evidence>